<dbReference type="NCBIfam" id="TIGR01250">
    <property type="entry name" value="pro_imino_pep_2"/>
    <property type="match status" value="1"/>
</dbReference>
<dbReference type="AlphaFoldDB" id="A0A2J6RTF3"/>
<dbReference type="PANTHER" id="PTHR43798">
    <property type="entry name" value="MONOACYLGLYCEROL LIPASE"/>
    <property type="match status" value="1"/>
</dbReference>
<dbReference type="InterPro" id="IPR005945">
    <property type="entry name" value="Pro_imino_pep"/>
</dbReference>
<dbReference type="PANTHER" id="PTHR43798:SF33">
    <property type="entry name" value="HYDROLASE, PUTATIVE (AFU_ORTHOLOGUE AFUA_2G14860)-RELATED"/>
    <property type="match status" value="1"/>
</dbReference>
<dbReference type="Proteomes" id="UP000235786">
    <property type="component" value="Unassembled WGS sequence"/>
</dbReference>
<reference evidence="4 5" key="1">
    <citation type="submission" date="2016-04" db="EMBL/GenBank/DDBJ databases">
        <title>A degradative enzymes factory behind the ericoid mycorrhizal symbiosis.</title>
        <authorList>
            <consortium name="DOE Joint Genome Institute"/>
            <person name="Martino E."/>
            <person name="Morin E."/>
            <person name="Grelet G."/>
            <person name="Kuo A."/>
            <person name="Kohler A."/>
            <person name="Daghino S."/>
            <person name="Barry K."/>
            <person name="Choi C."/>
            <person name="Cichocki N."/>
            <person name="Clum A."/>
            <person name="Copeland A."/>
            <person name="Hainaut M."/>
            <person name="Haridas S."/>
            <person name="Labutti K."/>
            <person name="Lindquist E."/>
            <person name="Lipzen A."/>
            <person name="Khouja H.-R."/>
            <person name="Murat C."/>
            <person name="Ohm R."/>
            <person name="Olson A."/>
            <person name="Spatafora J."/>
            <person name="Veneault-Fourrey C."/>
            <person name="Henrissat B."/>
            <person name="Grigoriev I."/>
            <person name="Martin F."/>
            <person name="Perotto S."/>
        </authorList>
    </citation>
    <scope>NUCLEOTIDE SEQUENCE [LARGE SCALE GENOMIC DNA]</scope>
    <source>
        <strain evidence="4 5">F</strain>
    </source>
</reference>
<evidence type="ECO:0000259" key="3">
    <source>
        <dbReference type="Pfam" id="PF00561"/>
    </source>
</evidence>
<dbReference type="Gene3D" id="3.40.50.1820">
    <property type="entry name" value="alpha/beta hydrolase"/>
    <property type="match status" value="1"/>
</dbReference>
<evidence type="ECO:0000313" key="4">
    <source>
        <dbReference type="EMBL" id="PMD41797.1"/>
    </source>
</evidence>
<dbReference type="InterPro" id="IPR050266">
    <property type="entry name" value="AB_hydrolase_sf"/>
</dbReference>
<dbReference type="GO" id="GO:0016020">
    <property type="term" value="C:membrane"/>
    <property type="evidence" value="ECO:0007669"/>
    <property type="project" value="TreeGrafter"/>
</dbReference>
<accession>A0A2J6RTF3</accession>
<evidence type="ECO:0000313" key="5">
    <source>
        <dbReference type="Proteomes" id="UP000235786"/>
    </source>
</evidence>
<gene>
    <name evidence="4" type="ORF">L207DRAFT_426609</name>
</gene>
<dbReference type="PIRSF" id="PIRSF005539">
    <property type="entry name" value="Pept_S33_TRI_F1"/>
    <property type="match status" value="1"/>
</dbReference>
<name>A0A2J6RTF3_HYAVF</name>
<keyword evidence="5" id="KW-1185">Reference proteome</keyword>
<dbReference type="STRING" id="1149755.A0A2J6RTF3"/>
<proteinExistence type="inferred from homology"/>
<dbReference type="InterPro" id="IPR000073">
    <property type="entry name" value="AB_hydrolase_1"/>
</dbReference>
<feature type="domain" description="AB hydrolase-1" evidence="3">
    <location>
        <begin position="44"/>
        <end position="294"/>
    </location>
</feature>
<evidence type="ECO:0000256" key="1">
    <source>
        <dbReference type="ARBA" id="ARBA00010088"/>
    </source>
</evidence>
<dbReference type="Pfam" id="PF00561">
    <property type="entry name" value="Abhydrolase_1"/>
    <property type="match status" value="1"/>
</dbReference>
<dbReference type="EMBL" id="KZ613944">
    <property type="protein sequence ID" value="PMD41797.1"/>
    <property type="molecule type" value="Genomic_DNA"/>
</dbReference>
<dbReference type="GO" id="GO:0008233">
    <property type="term" value="F:peptidase activity"/>
    <property type="evidence" value="ECO:0007669"/>
    <property type="project" value="InterPro"/>
</dbReference>
<comment type="similarity">
    <text evidence="1">Belongs to the peptidase S33 family.</text>
</comment>
<dbReference type="InterPro" id="IPR029058">
    <property type="entry name" value="AB_hydrolase_fold"/>
</dbReference>
<dbReference type="PRINTS" id="PR00793">
    <property type="entry name" value="PROAMNOPTASE"/>
</dbReference>
<evidence type="ECO:0000256" key="2">
    <source>
        <dbReference type="ARBA" id="ARBA00022801"/>
    </source>
</evidence>
<dbReference type="SUPFAM" id="SSF53474">
    <property type="entry name" value="alpha/beta-Hydrolases"/>
    <property type="match status" value="1"/>
</dbReference>
<keyword evidence="2" id="KW-0378">Hydrolase</keyword>
<sequence>MPATETFITLEGEADFACPTAGKPCKTWYKIVRDHLGNSDSSRPPVIAIHGGPGSTHHMFTSFTDLTAQYNIPIIFYDQLGCGASTHLPEKAGDESFWTDELFVNELDNLIAHINLSTYDIIGTSWGGMLASRFASKKPRGLRRLVLSNAPADLKIRYQVAEQYRRQLPEEVQAVLNKHEEAGTTSSKEYNDAFAVFSKRHILRLETLPAELVKAAEESGKDHTVSSTMSGPYRFKCTGSLREWSMVGEARKIEVPTLLINGEREIASDECLGPFWREIPKVKWVKFANSAHGPWLEERERFFRVVGDFLCDE</sequence>
<dbReference type="OrthoDB" id="190201at2759"/>
<dbReference type="InterPro" id="IPR002410">
    <property type="entry name" value="Peptidase_S33"/>
</dbReference>
<organism evidence="4 5">
    <name type="scientific">Hyaloscypha variabilis (strain UAMH 11265 / GT02V1 / F)</name>
    <name type="common">Meliniomyces variabilis</name>
    <dbReference type="NCBI Taxonomy" id="1149755"/>
    <lineage>
        <taxon>Eukaryota</taxon>
        <taxon>Fungi</taxon>
        <taxon>Dikarya</taxon>
        <taxon>Ascomycota</taxon>
        <taxon>Pezizomycotina</taxon>
        <taxon>Leotiomycetes</taxon>
        <taxon>Helotiales</taxon>
        <taxon>Hyaloscyphaceae</taxon>
        <taxon>Hyaloscypha</taxon>
        <taxon>Hyaloscypha variabilis</taxon>
    </lineage>
</organism>
<dbReference type="GO" id="GO:0006508">
    <property type="term" value="P:proteolysis"/>
    <property type="evidence" value="ECO:0007669"/>
    <property type="project" value="InterPro"/>
</dbReference>
<protein>
    <submittedName>
        <fullName evidence="4">Proline-specific peptidase</fullName>
    </submittedName>
</protein>